<sequence length="153" mass="17153">MVHKRSPDAIDVFVGGRIRMRRMMLKLSQTQLANELGVTFQQVQKYEKGTNRVGASRLQKIANVLGVPPSFFFYQESEELVTTAGIGDFTTMNYVSQFLQSREGMALNQSFLKIPDANVRQKIVALVKAMAEMNELLPIAPEGRSSVEVRLNS</sequence>
<dbReference type="InterPro" id="IPR010982">
    <property type="entry name" value="Lambda_DNA-bd_dom_sf"/>
</dbReference>
<evidence type="ECO:0000313" key="3">
    <source>
        <dbReference type="EMBL" id="PVE50433.1"/>
    </source>
</evidence>
<dbReference type="RefSeq" id="WP_112956505.1">
    <property type="nucleotide sequence ID" value="NZ_QDFR01000011.1"/>
</dbReference>
<comment type="caution">
    <text evidence="3">The sequence shown here is derived from an EMBL/GenBank/DDBJ whole genome shotgun (WGS) entry which is preliminary data.</text>
</comment>
<dbReference type="CDD" id="cd00093">
    <property type="entry name" value="HTH_XRE"/>
    <property type="match status" value="1"/>
</dbReference>
<keyword evidence="1" id="KW-0238">DNA-binding</keyword>
<dbReference type="Proteomes" id="UP000244335">
    <property type="component" value="Unassembled WGS sequence"/>
</dbReference>
<accession>A0AA92BZH5</accession>
<dbReference type="InterPro" id="IPR050807">
    <property type="entry name" value="TransReg_Diox_bact_type"/>
</dbReference>
<dbReference type="SMART" id="SM00530">
    <property type="entry name" value="HTH_XRE"/>
    <property type="match status" value="1"/>
</dbReference>
<dbReference type="GO" id="GO:0003677">
    <property type="term" value="F:DNA binding"/>
    <property type="evidence" value="ECO:0007669"/>
    <property type="project" value="UniProtKB-KW"/>
</dbReference>
<evidence type="ECO:0000256" key="1">
    <source>
        <dbReference type="ARBA" id="ARBA00023125"/>
    </source>
</evidence>
<evidence type="ECO:0000313" key="4">
    <source>
        <dbReference type="Proteomes" id="UP000244335"/>
    </source>
</evidence>
<gene>
    <name evidence="3" type="ORF">DC430_21385</name>
</gene>
<reference evidence="3 4" key="1">
    <citation type="submission" date="2018-04" db="EMBL/GenBank/DDBJ databases">
        <authorList>
            <person name="Hagen T."/>
        </authorList>
    </citation>
    <scope>NUCLEOTIDE SEQUENCE [LARGE SCALE GENOMIC DNA]</scope>
    <source>
        <strain evidence="3 4">TPD7009</strain>
    </source>
</reference>
<dbReference type="Pfam" id="PF01381">
    <property type="entry name" value="HTH_3"/>
    <property type="match status" value="1"/>
</dbReference>
<dbReference type="Gene3D" id="1.10.260.40">
    <property type="entry name" value="lambda repressor-like DNA-binding domains"/>
    <property type="match status" value="1"/>
</dbReference>
<dbReference type="PROSITE" id="PS50943">
    <property type="entry name" value="HTH_CROC1"/>
    <property type="match status" value="1"/>
</dbReference>
<dbReference type="InterPro" id="IPR001387">
    <property type="entry name" value="Cro/C1-type_HTH"/>
</dbReference>
<protein>
    <submittedName>
        <fullName evidence="3">Transcriptional regulator</fullName>
    </submittedName>
</protein>
<proteinExistence type="predicted"/>
<evidence type="ECO:0000259" key="2">
    <source>
        <dbReference type="PROSITE" id="PS50943"/>
    </source>
</evidence>
<dbReference type="AlphaFoldDB" id="A0AA92BZH5"/>
<dbReference type="EMBL" id="QDFR01000011">
    <property type="protein sequence ID" value="PVE50433.1"/>
    <property type="molecule type" value="Genomic_DNA"/>
</dbReference>
<dbReference type="SUPFAM" id="SSF47413">
    <property type="entry name" value="lambda repressor-like DNA-binding domains"/>
    <property type="match status" value="1"/>
</dbReference>
<dbReference type="PANTHER" id="PTHR46797:SF1">
    <property type="entry name" value="METHYLPHOSPHONATE SYNTHASE"/>
    <property type="match status" value="1"/>
</dbReference>
<organism evidence="3 4">
    <name type="scientific">Rhizobium rhizogenes</name>
    <name type="common">Agrobacterium rhizogenes</name>
    <dbReference type="NCBI Taxonomy" id="359"/>
    <lineage>
        <taxon>Bacteria</taxon>
        <taxon>Pseudomonadati</taxon>
        <taxon>Pseudomonadota</taxon>
        <taxon>Alphaproteobacteria</taxon>
        <taxon>Hyphomicrobiales</taxon>
        <taxon>Rhizobiaceae</taxon>
        <taxon>Rhizobium/Agrobacterium group</taxon>
        <taxon>Rhizobium</taxon>
    </lineage>
</organism>
<dbReference type="GO" id="GO:0005829">
    <property type="term" value="C:cytosol"/>
    <property type="evidence" value="ECO:0007669"/>
    <property type="project" value="TreeGrafter"/>
</dbReference>
<dbReference type="PANTHER" id="PTHR46797">
    <property type="entry name" value="HTH-TYPE TRANSCRIPTIONAL REGULATOR"/>
    <property type="match status" value="1"/>
</dbReference>
<feature type="domain" description="HTH cro/C1-type" evidence="2">
    <location>
        <begin position="18"/>
        <end position="72"/>
    </location>
</feature>
<name>A0AA92BZH5_RHIRH</name>
<dbReference type="GO" id="GO:0003700">
    <property type="term" value="F:DNA-binding transcription factor activity"/>
    <property type="evidence" value="ECO:0007669"/>
    <property type="project" value="TreeGrafter"/>
</dbReference>